<name>A0A6N1VCH0_9HYPH</name>
<dbReference type="EMBL" id="CP054836">
    <property type="protein sequence ID" value="QKV18751.1"/>
    <property type="molecule type" value="Genomic_DNA"/>
</dbReference>
<gene>
    <name evidence="1" type="ORF">HTY61_09960</name>
</gene>
<sequence>MRITIPDRYMRRRIIRAWRVARAILFGQYHANVWDGEADCIEYLYQGKVWRVPDTFSGMGRCPGSVRGSAERLRLQTTQATDAAFVSIQRPLVERVRDIKADIAEFDGDRRGMYAALEDAERELISAALNSIEQDERRRQ</sequence>
<reference evidence="1 2" key="1">
    <citation type="submission" date="2020-06" db="EMBL/GenBank/DDBJ databases">
        <title>Oricola thermophila sp. nov. isolated from a tidal sediments.</title>
        <authorList>
            <person name="Kwon K.K."/>
            <person name="Yang S.-H."/>
            <person name="Park M.-J."/>
        </authorList>
    </citation>
    <scope>NUCLEOTIDE SEQUENCE [LARGE SCALE GENOMIC DNA]</scope>
    <source>
        <strain evidence="1 2">MEBiC13590</strain>
    </source>
</reference>
<keyword evidence="2" id="KW-1185">Reference proteome</keyword>
<accession>A0A6N1VCH0</accession>
<protein>
    <submittedName>
        <fullName evidence="1">Uncharacterized protein</fullName>
    </submittedName>
</protein>
<evidence type="ECO:0000313" key="1">
    <source>
        <dbReference type="EMBL" id="QKV18751.1"/>
    </source>
</evidence>
<evidence type="ECO:0000313" key="2">
    <source>
        <dbReference type="Proteomes" id="UP000509367"/>
    </source>
</evidence>
<dbReference type="RefSeq" id="WP_175276644.1">
    <property type="nucleotide sequence ID" value="NZ_CP054836.1"/>
</dbReference>
<proteinExistence type="predicted"/>
<dbReference type="Proteomes" id="UP000509367">
    <property type="component" value="Chromosome"/>
</dbReference>
<dbReference type="KEGG" id="orm:HTY61_09960"/>
<organism evidence="1 2">
    <name type="scientific">Oricola thermophila</name>
    <dbReference type="NCBI Taxonomy" id="2742145"/>
    <lineage>
        <taxon>Bacteria</taxon>
        <taxon>Pseudomonadati</taxon>
        <taxon>Pseudomonadota</taxon>
        <taxon>Alphaproteobacteria</taxon>
        <taxon>Hyphomicrobiales</taxon>
        <taxon>Ahrensiaceae</taxon>
        <taxon>Oricola</taxon>
    </lineage>
</organism>
<dbReference type="AlphaFoldDB" id="A0A6N1VCH0"/>